<dbReference type="EMBL" id="MFKU01000010">
    <property type="protein sequence ID" value="OGG48664.1"/>
    <property type="molecule type" value="Genomic_DNA"/>
</dbReference>
<gene>
    <name evidence="1" type="ORF">A2678_02240</name>
</gene>
<accession>A0A1F6CHC7</accession>
<protein>
    <submittedName>
        <fullName evidence="1">Uncharacterized protein</fullName>
    </submittedName>
</protein>
<dbReference type="Proteomes" id="UP000178815">
    <property type="component" value="Unassembled WGS sequence"/>
</dbReference>
<organism evidence="1 2">
    <name type="scientific">Candidatus Kaiserbacteria bacterium RIFCSPHIGHO2_01_FULL_53_31</name>
    <dbReference type="NCBI Taxonomy" id="1798481"/>
    <lineage>
        <taxon>Bacteria</taxon>
        <taxon>Candidatus Kaiseribacteriota</taxon>
    </lineage>
</organism>
<name>A0A1F6CHC7_9BACT</name>
<evidence type="ECO:0000313" key="2">
    <source>
        <dbReference type="Proteomes" id="UP000178815"/>
    </source>
</evidence>
<dbReference type="AlphaFoldDB" id="A0A1F6CHC7"/>
<evidence type="ECO:0000313" key="1">
    <source>
        <dbReference type="EMBL" id="OGG48664.1"/>
    </source>
</evidence>
<proteinExistence type="predicted"/>
<reference evidence="1 2" key="1">
    <citation type="journal article" date="2016" name="Nat. Commun.">
        <title>Thousands of microbial genomes shed light on interconnected biogeochemical processes in an aquifer system.</title>
        <authorList>
            <person name="Anantharaman K."/>
            <person name="Brown C.T."/>
            <person name="Hug L.A."/>
            <person name="Sharon I."/>
            <person name="Castelle C.J."/>
            <person name="Probst A.J."/>
            <person name="Thomas B.C."/>
            <person name="Singh A."/>
            <person name="Wilkins M.J."/>
            <person name="Karaoz U."/>
            <person name="Brodie E.L."/>
            <person name="Williams K.H."/>
            <person name="Hubbard S.S."/>
            <person name="Banfield J.F."/>
        </authorList>
    </citation>
    <scope>NUCLEOTIDE SEQUENCE [LARGE SCALE GENOMIC DNA]</scope>
</reference>
<comment type="caution">
    <text evidence="1">The sequence shown here is derived from an EMBL/GenBank/DDBJ whole genome shotgun (WGS) entry which is preliminary data.</text>
</comment>
<sequence>MMPQGEMYIVAIIQTLHPQAVRKLAAHGHQLRTSTLRRFSLFQKVLRLGFADIMGRLLAPLRGLLP</sequence>